<dbReference type="AlphaFoldDB" id="A0A6H5GLM2"/>
<keyword evidence="2" id="KW-1185">Reference proteome</keyword>
<evidence type="ECO:0000313" key="2">
    <source>
        <dbReference type="Proteomes" id="UP000479000"/>
    </source>
</evidence>
<proteinExistence type="predicted"/>
<dbReference type="Proteomes" id="UP000479000">
    <property type="component" value="Unassembled WGS sequence"/>
</dbReference>
<name>A0A6H5GLM2_9HEMI</name>
<dbReference type="EMBL" id="CADCXU010014399">
    <property type="protein sequence ID" value="CAB0004060.1"/>
    <property type="molecule type" value="Genomic_DNA"/>
</dbReference>
<feature type="non-terminal residue" evidence="1">
    <location>
        <position position="1"/>
    </location>
</feature>
<organism evidence="1 2">
    <name type="scientific">Nesidiocoris tenuis</name>
    <dbReference type="NCBI Taxonomy" id="355587"/>
    <lineage>
        <taxon>Eukaryota</taxon>
        <taxon>Metazoa</taxon>
        <taxon>Ecdysozoa</taxon>
        <taxon>Arthropoda</taxon>
        <taxon>Hexapoda</taxon>
        <taxon>Insecta</taxon>
        <taxon>Pterygota</taxon>
        <taxon>Neoptera</taxon>
        <taxon>Paraneoptera</taxon>
        <taxon>Hemiptera</taxon>
        <taxon>Heteroptera</taxon>
        <taxon>Panheteroptera</taxon>
        <taxon>Cimicomorpha</taxon>
        <taxon>Miridae</taxon>
        <taxon>Dicyphina</taxon>
        <taxon>Nesidiocoris</taxon>
    </lineage>
</organism>
<gene>
    <name evidence="1" type="ORF">NTEN_LOCUS9537</name>
</gene>
<sequence length="80" mass="8585">ISKSGELKRQSKVEPGVSGFSFSSRLGFLGSFREHKFPRSPNPIGCVLSGALHFTLFTLCPIRAGARIAITSCTIVADQC</sequence>
<accession>A0A6H5GLM2</accession>
<reference evidence="1 2" key="1">
    <citation type="submission" date="2020-02" db="EMBL/GenBank/DDBJ databases">
        <authorList>
            <person name="Ferguson B K."/>
        </authorList>
    </citation>
    <scope>NUCLEOTIDE SEQUENCE [LARGE SCALE GENOMIC DNA]</scope>
</reference>
<protein>
    <submittedName>
        <fullName evidence="1">Uncharacterized protein</fullName>
    </submittedName>
</protein>
<evidence type="ECO:0000313" key="1">
    <source>
        <dbReference type="EMBL" id="CAB0004060.1"/>
    </source>
</evidence>